<feature type="signal peptide" evidence="1">
    <location>
        <begin position="1"/>
        <end position="26"/>
    </location>
</feature>
<gene>
    <name evidence="3" type="ORF">KK083_28900</name>
</gene>
<dbReference type="Pfam" id="PF04264">
    <property type="entry name" value="YceI"/>
    <property type="match status" value="1"/>
</dbReference>
<dbReference type="Gene3D" id="2.40.128.110">
    <property type="entry name" value="Lipid/polyisoprenoid-binding, YceI-like"/>
    <property type="match status" value="1"/>
</dbReference>
<protein>
    <submittedName>
        <fullName evidence="3">YceI family protein</fullName>
    </submittedName>
</protein>
<dbReference type="EMBL" id="JAHESF010000052">
    <property type="protein sequence ID" value="MBT1700946.1"/>
    <property type="molecule type" value="Genomic_DNA"/>
</dbReference>
<dbReference type="AlphaFoldDB" id="A0AAP2DR37"/>
<accession>A0AAP2DR37</accession>
<keyword evidence="4" id="KW-1185">Reference proteome</keyword>
<dbReference type="InterPro" id="IPR036761">
    <property type="entry name" value="TTHA0802/YceI-like_sf"/>
</dbReference>
<evidence type="ECO:0000313" key="4">
    <source>
        <dbReference type="Proteomes" id="UP001319200"/>
    </source>
</evidence>
<sequence length="188" mass="21217">MIKLKSLICTCICTSALLAISFTIKAQKKFSIEKGEINFASRAQLELIKASSDKVQGLIDPATHQFAFTVEVRSFRGFNSELQREHFNEKYLESEKYPRARFSGKIIEHIDFTPGNTFEVRAKGDLEIHGQKQTRIIKSKVVVNDGQLLIESLFTVPLADHNISIPSIVSQKIATEIEVDFKATMKLQ</sequence>
<evidence type="ECO:0000313" key="3">
    <source>
        <dbReference type="EMBL" id="MBT1700946.1"/>
    </source>
</evidence>
<feature type="domain" description="Lipid/polyisoprenoid-binding YceI-like" evidence="2">
    <location>
        <begin position="46"/>
        <end position="184"/>
    </location>
</feature>
<name>A0AAP2DR37_9BACT</name>
<dbReference type="SUPFAM" id="SSF101874">
    <property type="entry name" value="YceI-like"/>
    <property type="match status" value="1"/>
</dbReference>
<evidence type="ECO:0000259" key="2">
    <source>
        <dbReference type="Pfam" id="PF04264"/>
    </source>
</evidence>
<reference evidence="3 4" key="1">
    <citation type="submission" date="2021-05" db="EMBL/GenBank/DDBJ databases">
        <title>A Polyphasic approach of four new species of the genus Ohtaekwangia: Ohtaekwangia histidinii sp. nov., Ohtaekwangia cretensis sp. nov., Ohtaekwangia indiensis sp. nov., Ohtaekwangia reichenbachii sp. nov. from diverse environment.</title>
        <authorList>
            <person name="Octaviana S."/>
        </authorList>
    </citation>
    <scope>NUCLEOTIDE SEQUENCE [LARGE SCALE GENOMIC DNA]</scope>
    <source>
        <strain evidence="3 4">PWU4</strain>
    </source>
</reference>
<evidence type="ECO:0000256" key="1">
    <source>
        <dbReference type="SAM" id="SignalP"/>
    </source>
</evidence>
<dbReference type="PANTHER" id="PTHR34406">
    <property type="entry name" value="PROTEIN YCEI"/>
    <property type="match status" value="1"/>
</dbReference>
<dbReference type="InterPro" id="IPR007372">
    <property type="entry name" value="Lipid/polyisoprenoid-bd_YceI"/>
</dbReference>
<proteinExistence type="predicted"/>
<dbReference type="PANTHER" id="PTHR34406:SF1">
    <property type="entry name" value="PROTEIN YCEI"/>
    <property type="match status" value="1"/>
</dbReference>
<dbReference type="Proteomes" id="UP001319200">
    <property type="component" value="Unassembled WGS sequence"/>
</dbReference>
<keyword evidence="1" id="KW-0732">Signal</keyword>
<comment type="caution">
    <text evidence="3">The sequence shown here is derived from an EMBL/GenBank/DDBJ whole genome shotgun (WGS) entry which is preliminary data.</text>
</comment>
<feature type="chain" id="PRO_5042952057" evidence="1">
    <location>
        <begin position="27"/>
        <end position="188"/>
    </location>
</feature>
<organism evidence="3 4">
    <name type="scientific">Chryseosolibacter histidini</name>
    <dbReference type="NCBI Taxonomy" id="2782349"/>
    <lineage>
        <taxon>Bacteria</taxon>
        <taxon>Pseudomonadati</taxon>
        <taxon>Bacteroidota</taxon>
        <taxon>Cytophagia</taxon>
        <taxon>Cytophagales</taxon>
        <taxon>Chryseotaleaceae</taxon>
        <taxon>Chryseosolibacter</taxon>
    </lineage>
</organism>
<dbReference type="RefSeq" id="WP_254169634.1">
    <property type="nucleotide sequence ID" value="NZ_JAHESF010000052.1"/>
</dbReference>